<comment type="caution">
    <text evidence="3">The sequence shown here is derived from an EMBL/GenBank/DDBJ whole genome shotgun (WGS) entry which is preliminary data.</text>
</comment>
<dbReference type="InterPro" id="IPR038610">
    <property type="entry name" value="FliK-like_C_sf"/>
</dbReference>
<sequence length="493" mass="51547">MEIQATSVTVTSTNGSSSGSGAASAGSGSFNAALTGVMSTDTSSGSSGKSSGNGLIALLQQLMPLFAQTGLSEEQLAGLQGGQLDGLIQLLEQADASGQGEAVLQQPELQSWLQDLQALLAALTAGHSTSEGDARTDEDTQLHSGPDEGEDASQLLNPLLFVPLATQTVAAEAEGDGSSPGQRAGEPVIHLREALDMVKQLKELAASGTKEPALQQAMKELPQVLLHAAAQLGVTNQAKTGQQQAVQTLIGSQAANADSAPASPVAVQVVPHAMQKLEALALKHQAFRIPIEPGVKDEAPLFELLPSDQAEADNQAPVTVSEWMKQTSASQQAARGAVLQMPASSFTDDMTKFVVGSFVLGRSAEGVTEARISLYPQHLGHVEVKLTMHNGQLIAQFMADSLTGKEMLEGQLSQLRTSLQAQGIQVDKLEVSQSQGFQSGLFQEGRQQQPQSSKQQQKSSGKEISLDDVKAEEEALASRLRLAATDGSIDFTA</sequence>
<feature type="region of interest" description="Disordered" evidence="1">
    <location>
        <begin position="443"/>
        <end position="470"/>
    </location>
</feature>
<evidence type="ECO:0000313" key="3">
    <source>
        <dbReference type="EMBL" id="MEK8130229.1"/>
    </source>
</evidence>
<dbReference type="Gene3D" id="3.30.750.140">
    <property type="match status" value="1"/>
</dbReference>
<feature type="region of interest" description="Disordered" evidence="1">
    <location>
        <begin position="127"/>
        <end position="152"/>
    </location>
</feature>
<evidence type="ECO:0000256" key="1">
    <source>
        <dbReference type="SAM" id="MobiDB-lite"/>
    </source>
</evidence>
<dbReference type="InterPro" id="IPR021136">
    <property type="entry name" value="Flagellar_hook_control-like_C"/>
</dbReference>
<keyword evidence="3" id="KW-0969">Cilium</keyword>
<dbReference type="PANTHER" id="PTHR37533:SF2">
    <property type="entry name" value="FLAGELLAR HOOK-LENGTH CONTROL PROTEIN"/>
    <property type="match status" value="1"/>
</dbReference>
<dbReference type="EMBL" id="JBBPCC010000013">
    <property type="protein sequence ID" value="MEK8130229.1"/>
    <property type="molecule type" value="Genomic_DNA"/>
</dbReference>
<evidence type="ECO:0000313" key="4">
    <source>
        <dbReference type="Proteomes" id="UP001469365"/>
    </source>
</evidence>
<gene>
    <name evidence="3" type="ORF">WMW72_20185</name>
</gene>
<dbReference type="InterPro" id="IPR052563">
    <property type="entry name" value="FliK"/>
</dbReference>
<feature type="region of interest" description="Disordered" evidence="1">
    <location>
        <begin position="1"/>
        <end position="27"/>
    </location>
</feature>
<keyword evidence="3" id="KW-0282">Flagellum</keyword>
<organism evidence="3 4">
    <name type="scientific">Paenibacillus filicis</name>
    <dbReference type="NCBI Taxonomy" id="669464"/>
    <lineage>
        <taxon>Bacteria</taxon>
        <taxon>Bacillati</taxon>
        <taxon>Bacillota</taxon>
        <taxon>Bacilli</taxon>
        <taxon>Bacillales</taxon>
        <taxon>Paenibacillaceae</taxon>
        <taxon>Paenibacillus</taxon>
    </lineage>
</organism>
<proteinExistence type="predicted"/>
<reference evidence="3 4" key="1">
    <citation type="submission" date="2024-04" db="EMBL/GenBank/DDBJ databases">
        <title>draft genome sequnece of Paenibacillus filicis.</title>
        <authorList>
            <person name="Kim D.-U."/>
        </authorList>
    </citation>
    <scope>NUCLEOTIDE SEQUENCE [LARGE SCALE GENOMIC DNA]</scope>
    <source>
        <strain evidence="3 4">KACC14197</strain>
    </source>
</reference>
<feature type="domain" description="Flagellar hook-length control protein-like C-terminal" evidence="2">
    <location>
        <begin position="363"/>
        <end position="439"/>
    </location>
</feature>
<name>A0ABU9DNA7_9BACL</name>
<dbReference type="Proteomes" id="UP001469365">
    <property type="component" value="Unassembled WGS sequence"/>
</dbReference>
<keyword evidence="3" id="KW-0966">Cell projection</keyword>
<feature type="compositionally biased region" description="Low complexity" evidence="1">
    <location>
        <begin position="443"/>
        <end position="459"/>
    </location>
</feature>
<evidence type="ECO:0000259" key="2">
    <source>
        <dbReference type="Pfam" id="PF02120"/>
    </source>
</evidence>
<dbReference type="PANTHER" id="PTHR37533">
    <property type="entry name" value="FLAGELLAR HOOK-LENGTH CONTROL PROTEIN"/>
    <property type="match status" value="1"/>
</dbReference>
<protein>
    <submittedName>
        <fullName evidence="3">Flagellar hook-length control protein FliK</fullName>
    </submittedName>
</protein>
<feature type="compositionally biased region" description="Basic and acidic residues" evidence="1">
    <location>
        <begin position="460"/>
        <end position="470"/>
    </location>
</feature>
<accession>A0ABU9DNA7</accession>
<dbReference type="RefSeq" id="WP_341417353.1">
    <property type="nucleotide sequence ID" value="NZ_JBBPCC010000013.1"/>
</dbReference>
<dbReference type="CDD" id="cd17470">
    <property type="entry name" value="T3SS_Flik_C"/>
    <property type="match status" value="1"/>
</dbReference>
<feature type="compositionally biased region" description="Basic and acidic residues" evidence="1">
    <location>
        <begin position="130"/>
        <end position="141"/>
    </location>
</feature>
<keyword evidence="4" id="KW-1185">Reference proteome</keyword>
<dbReference type="Pfam" id="PF02120">
    <property type="entry name" value="Flg_hook"/>
    <property type="match status" value="1"/>
</dbReference>